<evidence type="ECO:0000259" key="7">
    <source>
        <dbReference type="Pfam" id="PF00082"/>
    </source>
</evidence>
<organism evidence="8 9">
    <name type="scientific">Streptomyces hainanensis</name>
    <dbReference type="NCBI Taxonomy" id="402648"/>
    <lineage>
        <taxon>Bacteria</taxon>
        <taxon>Bacillati</taxon>
        <taxon>Actinomycetota</taxon>
        <taxon>Actinomycetes</taxon>
        <taxon>Kitasatosporales</taxon>
        <taxon>Streptomycetaceae</taxon>
        <taxon>Streptomyces</taxon>
    </lineage>
</organism>
<dbReference type="Pfam" id="PF00082">
    <property type="entry name" value="Peptidase_S8"/>
    <property type="match status" value="1"/>
</dbReference>
<reference evidence="8 9" key="1">
    <citation type="submission" date="2019-03" db="EMBL/GenBank/DDBJ databases">
        <title>Draft genome sequences of novel Actinobacteria.</title>
        <authorList>
            <person name="Sahin N."/>
            <person name="Ay H."/>
            <person name="Saygin H."/>
        </authorList>
    </citation>
    <scope>NUCLEOTIDE SEQUENCE [LARGE SCALE GENOMIC DNA]</scope>
    <source>
        <strain evidence="8 9">DSM 41900</strain>
    </source>
</reference>
<evidence type="ECO:0000256" key="5">
    <source>
        <dbReference type="PROSITE-ProRule" id="PRU01240"/>
    </source>
</evidence>
<feature type="non-terminal residue" evidence="8">
    <location>
        <position position="395"/>
    </location>
</feature>
<gene>
    <name evidence="8" type="ORF">E1283_33080</name>
</gene>
<dbReference type="PANTHER" id="PTHR43806">
    <property type="entry name" value="PEPTIDASE S8"/>
    <property type="match status" value="1"/>
</dbReference>
<sequence length="395" mass="41888">MVSATRRRRGTTELMVSNTDRARSRRRWGLFRWPLAMALWSQGFVASSASADEVAGDWYLDALRAEEIWQQTRGEGVTVAVIDSGVDGSIPELRDRVLEGADLTFDAQGANSDEHGHGTDMASLIAGTGAEAGVSGIAPGATILPVRLYETPDTLDFGIEERWAEAVTYAVESGAQVISISLGMQEPAFGNEEIEAALAEAARQDVLIFASTGNAGEEGNLSTFPGNREGAVGVAAVDPDGERAAYSTHGPQVALAAPGTDIRLRCQLGSSEMCTGYGTSNATALASASAALIWSANPDWTKNQVLRAMIGTADGGGERDEYVGYGMVQPARVIVDGEGDPGDPNVNPLFEEFEARRAPHHLVRRQRAAVRRLDTAGPAVPGQDPGDLRVEDELH</sequence>
<dbReference type="GO" id="GO:0004252">
    <property type="term" value="F:serine-type endopeptidase activity"/>
    <property type="evidence" value="ECO:0007669"/>
    <property type="project" value="UniProtKB-UniRule"/>
</dbReference>
<feature type="active site" description="Charge relay system" evidence="5">
    <location>
        <position position="280"/>
    </location>
</feature>
<comment type="similarity">
    <text evidence="1 5">Belongs to the peptidase S8 family.</text>
</comment>
<evidence type="ECO:0000313" key="8">
    <source>
        <dbReference type="EMBL" id="TDC63028.1"/>
    </source>
</evidence>
<name>A0A4R4SHR4_9ACTN</name>
<feature type="region of interest" description="Disordered" evidence="6">
    <location>
        <begin position="373"/>
        <end position="395"/>
    </location>
</feature>
<keyword evidence="3 5" id="KW-0378">Hydrolase</keyword>
<feature type="compositionally biased region" description="Basic and acidic residues" evidence="6">
    <location>
        <begin position="386"/>
        <end position="395"/>
    </location>
</feature>
<dbReference type="Proteomes" id="UP000295345">
    <property type="component" value="Unassembled WGS sequence"/>
</dbReference>
<feature type="active site" description="Charge relay system" evidence="5">
    <location>
        <position position="117"/>
    </location>
</feature>
<comment type="caution">
    <text evidence="8">The sequence shown here is derived from an EMBL/GenBank/DDBJ whole genome shotgun (WGS) entry which is preliminary data.</text>
</comment>
<evidence type="ECO:0000256" key="6">
    <source>
        <dbReference type="SAM" id="MobiDB-lite"/>
    </source>
</evidence>
<keyword evidence="2 5" id="KW-0645">Protease</keyword>
<protein>
    <submittedName>
        <fullName evidence="8">Type VII secretion-associated serine protease mycosin</fullName>
    </submittedName>
</protein>
<dbReference type="PRINTS" id="PR00723">
    <property type="entry name" value="SUBTILISIN"/>
</dbReference>
<dbReference type="InterPro" id="IPR000209">
    <property type="entry name" value="Peptidase_S8/S53_dom"/>
</dbReference>
<proteinExistence type="inferred from homology"/>
<keyword evidence="4 5" id="KW-0720">Serine protease</keyword>
<feature type="active site" description="Charge relay system" evidence="5">
    <location>
        <position position="83"/>
    </location>
</feature>
<feature type="domain" description="Peptidase S8/S53" evidence="7">
    <location>
        <begin position="74"/>
        <end position="326"/>
    </location>
</feature>
<dbReference type="GO" id="GO:0006508">
    <property type="term" value="P:proteolysis"/>
    <property type="evidence" value="ECO:0007669"/>
    <property type="project" value="UniProtKB-KW"/>
</dbReference>
<evidence type="ECO:0000256" key="3">
    <source>
        <dbReference type="ARBA" id="ARBA00022801"/>
    </source>
</evidence>
<dbReference type="PANTHER" id="PTHR43806:SF11">
    <property type="entry name" value="CEREVISIN-RELATED"/>
    <property type="match status" value="1"/>
</dbReference>
<evidence type="ECO:0000256" key="1">
    <source>
        <dbReference type="ARBA" id="ARBA00011073"/>
    </source>
</evidence>
<dbReference type="Gene3D" id="3.40.50.200">
    <property type="entry name" value="Peptidase S8/S53 domain"/>
    <property type="match status" value="1"/>
</dbReference>
<dbReference type="InterPro" id="IPR036852">
    <property type="entry name" value="Peptidase_S8/S53_dom_sf"/>
</dbReference>
<dbReference type="EMBL" id="SMKI01000592">
    <property type="protein sequence ID" value="TDC63028.1"/>
    <property type="molecule type" value="Genomic_DNA"/>
</dbReference>
<dbReference type="SUPFAM" id="SSF52743">
    <property type="entry name" value="Subtilisin-like"/>
    <property type="match status" value="1"/>
</dbReference>
<dbReference type="AlphaFoldDB" id="A0A4R4SHR4"/>
<dbReference type="PROSITE" id="PS51892">
    <property type="entry name" value="SUBTILASE"/>
    <property type="match status" value="1"/>
</dbReference>
<evidence type="ECO:0000313" key="9">
    <source>
        <dbReference type="Proteomes" id="UP000295345"/>
    </source>
</evidence>
<keyword evidence="9" id="KW-1185">Reference proteome</keyword>
<accession>A0A4R4SHR4</accession>
<evidence type="ECO:0000256" key="2">
    <source>
        <dbReference type="ARBA" id="ARBA00022670"/>
    </source>
</evidence>
<dbReference type="InterPro" id="IPR015500">
    <property type="entry name" value="Peptidase_S8_subtilisin-rel"/>
</dbReference>
<evidence type="ECO:0000256" key="4">
    <source>
        <dbReference type="ARBA" id="ARBA00022825"/>
    </source>
</evidence>
<dbReference type="InterPro" id="IPR050131">
    <property type="entry name" value="Peptidase_S8_subtilisin-like"/>
</dbReference>
<dbReference type="OrthoDB" id="9798386at2"/>